<dbReference type="Proteomes" id="UP000742631">
    <property type="component" value="Unassembled WGS sequence"/>
</dbReference>
<protein>
    <submittedName>
        <fullName evidence="2">Alpha-E domain-containing protein</fullName>
    </submittedName>
</protein>
<proteinExistence type="predicted"/>
<evidence type="ECO:0000259" key="1">
    <source>
        <dbReference type="Pfam" id="PF04168"/>
    </source>
</evidence>
<feature type="domain" description="DUF403" evidence="1">
    <location>
        <begin position="1"/>
        <end position="313"/>
    </location>
</feature>
<gene>
    <name evidence="2" type="ORF">K8W01_16285</name>
</gene>
<dbReference type="AlphaFoldDB" id="A0A921E625"/>
<evidence type="ECO:0000313" key="2">
    <source>
        <dbReference type="EMBL" id="HJE25217.1"/>
    </source>
</evidence>
<dbReference type="Pfam" id="PF04168">
    <property type="entry name" value="Alpha-E"/>
    <property type="match status" value="1"/>
</dbReference>
<dbReference type="EMBL" id="DYYG01000047">
    <property type="protein sequence ID" value="HJE25217.1"/>
    <property type="molecule type" value="Genomic_DNA"/>
</dbReference>
<reference evidence="2" key="2">
    <citation type="submission" date="2021-09" db="EMBL/GenBank/DDBJ databases">
        <authorList>
            <person name="Gilroy R."/>
        </authorList>
    </citation>
    <scope>NUCLEOTIDE SEQUENCE</scope>
    <source>
        <strain evidence="2">316</strain>
    </source>
</reference>
<dbReference type="InterPro" id="IPR051680">
    <property type="entry name" value="ATP-dep_Glu-Cys_Ligase-2"/>
</dbReference>
<accession>A0A921E625</accession>
<dbReference type="PANTHER" id="PTHR34595:SF7">
    <property type="entry name" value="SLL1039 PROTEIN"/>
    <property type="match status" value="1"/>
</dbReference>
<dbReference type="InterPro" id="IPR007296">
    <property type="entry name" value="DUF403"/>
</dbReference>
<sequence>MLSRTADNLYWLSRYAERADFLARILDAALRLAALPSSYGGRTSNEWASALSSAGDPELFKTLYDTANEHTVCNFLAFSPHNPSSIRSCIATARENARSIRTALTTEMWDTINGAWLELRSYEGRDLSRDEFTQFLDWVKRVSLTFDGSAYRTMLRNDAYWFTRAGTAIERADNTARILDVKYQLLLPASERVGGSLDYFQWTTILREVSAFNAYHWVYRESIKPLLVADLLIFNTEMPRSLASCYRMLVEHLDLIADAYGRRGESQRLASNMRAKLAGADIDRIFASGLHEFIQGFITENNGLGAAISEQYLV</sequence>
<comment type="caution">
    <text evidence="2">The sequence shown here is derived from an EMBL/GenBank/DDBJ whole genome shotgun (WGS) entry which is preliminary data.</text>
</comment>
<organism evidence="2 3">
    <name type="scientific">Methylorubrum populi</name>
    <dbReference type="NCBI Taxonomy" id="223967"/>
    <lineage>
        <taxon>Bacteria</taxon>
        <taxon>Pseudomonadati</taxon>
        <taxon>Pseudomonadota</taxon>
        <taxon>Alphaproteobacteria</taxon>
        <taxon>Hyphomicrobiales</taxon>
        <taxon>Methylobacteriaceae</taxon>
        <taxon>Methylorubrum</taxon>
    </lineage>
</organism>
<name>A0A921E625_9HYPH</name>
<dbReference type="PANTHER" id="PTHR34595">
    <property type="entry name" value="BLR5612 PROTEIN"/>
    <property type="match status" value="1"/>
</dbReference>
<evidence type="ECO:0000313" key="3">
    <source>
        <dbReference type="Proteomes" id="UP000742631"/>
    </source>
</evidence>
<reference evidence="2" key="1">
    <citation type="journal article" date="2021" name="PeerJ">
        <title>Extensive microbial diversity within the chicken gut microbiome revealed by metagenomics and culture.</title>
        <authorList>
            <person name="Gilroy R."/>
            <person name="Ravi A."/>
            <person name="Getino M."/>
            <person name="Pursley I."/>
            <person name="Horton D.L."/>
            <person name="Alikhan N.F."/>
            <person name="Baker D."/>
            <person name="Gharbi K."/>
            <person name="Hall N."/>
            <person name="Watson M."/>
            <person name="Adriaenssens E.M."/>
            <person name="Foster-Nyarko E."/>
            <person name="Jarju S."/>
            <person name="Secka A."/>
            <person name="Antonio M."/>
            <person name="Oren A."/>
            <person name="Chaudhuri R.R."/>
            <person name="La Ragione R."/>
            <person name="Hildebrand F."/>
            <person name="Pallen M.J."/>
        </authorList>
    </citation>
    <scope>NUCLEOTIDE SEQUENCE</scope>
    <source>
        <strain evidence="2">316</strain>
    </source>
</reference>